<keyword evidence="1" id="KW-0472">Membrane</keyword>
<keyword evidence="3" id="KW-1185">Reference proteome</keyword>
<reference evidence="2 3" key="1">
    <citation type="submission" date="2023-07" db="EMBL/GenBank/DDBJ databases">
        <title>Genomic Encyclopedia of Type Strains, Phase IV (KMG-IV): sequencing the most valuable type-strain genomes for metagenomic binning, comparative biology and taxonomic classification.</title>
        <authorList>
            <person name="Goeker M."/>
        </authorList>
    </citation>
    <scope>NUCLEOTIDE SEQUENCE [LARGE SCALE GENOMIC DNA]</scope>
    <source>
        <strain evidence="2 3">DSM 12751</strain>
    </source>
</reference>
<evidence type="ECO:0000313" key="3">
    <source>
        <dbReference type="Proteomes" id="UP001235840"/>
    </source>
</evidence>
<dbReference type="RefSeq" id="WP_307395392.1">
    <property type="nucleotide sequence ID" value="NZ_BAAADK010000003.1"/>
</dbReference>
<organism evidence="2 3">
    <name type="scientific">Caldalkalibacillus horti</name>
    <dbReference type="NCBI Taxonomy" id="77523"/>
    <lineage>
        <taxon>Bacteria</taxon>
        <taxon>Bacillati</taxon>
        <taxon>Bacillota</taxon>
        <taxon>Bacilli</taxon>
        <taxon>Bacillales</taxon>
        <taxon>Bacillaceae</taxon>
        <taxon>Caldalkalibacillus</taxon>
    </lineage>
</organism>
<protein>
    <submittedName>
        <fullName evidence="2">Ni/Fe-hydrogenase subunit HybB-like protein</fullName>
    </submittedName>
</protein>
<evidence type="ECO:0000256" key="1">
    <source>
        <dbReference type="SAM" id="Phobius"/>
    </source>
</evidence>
<proteinExistence type="predicted"/>
<keyword evidence="1" id="KW-1133">Transmembrane helix</keyword>
<comment type="caution">
    <text evidence="2">The sequence shown here is derived from an EMBL/GenBank/DDBJ whole genome shotgun (WGS) entry which is preliminary data.</text>
</comment>
<dbReference type="Pfam" id="PF11118">
    <property type="entry name" value="DUF2627"/>
    <property type="match status" value="1"/>
</dbReference>
<dbReference type="Proteomes" id="UP001235840">
    <property type="component" value="Unassembled WGS sequence"/>
</dbReference>
<keyword evidence="1" id="KW-0812">Transmembrane</keyword>
<accession>A0ABT9W0R8</accession>
<sequence length="85" mass="9638">MRAQRLVALLILVIPGALGMYGVKLLRDALFSTFDPETGFRWGIFIAGLLLFVLGILFIAGFIFYSDKKKKLVQPRFKNDIDDED</sequence>
<dbReference type="EMBL" id="JAUSTY010000011">
    <property type="protein sequence ID" value="MDQ0166858.1"/>
    <property type="molecule type" value="Genomic_DNA"/>
</dbReference>
<feature type="transmembrane region" description="Helical" evidence="1">
    <location>
        <begin position="43"/>
        <end position="65"/>
    </location>
</feature>
<name>A0ABT9W0R8_9BACI</name>
<evidence type="ECO:0000313" key="2">
    <source>
        <dbReference type="EMBL" id="MDQ0166858.1"/>
    </source>
</evidence>
<dbReference type="InterPro" id="IPR020138">
    <property type="entry name" value="Uncharacterised_YqzF"/>
</dbReference>
<gene>
    <name evidence="2" type="ORF">J2S11_002774</name>
</gene>